<dbReference type="AlphaFoldDB" id="A0A1Y5SJN2"/>
<dbReference type="RefSeq" id="WP_085868667.1">
    <property type="nucleotide sequence ID" value="NZ_FWFQ01000013.1"/>
</dbReference>
<sequence>MNNLYTLTSAILSAVLSVTPALSDTQDIRPVCKDGTLFLVPKSAHFGYRPRDAERGPVEPEYLDEARLPEDWPYDGPPQIVTNLHFAGFSWPKSLPGILEAFAGEKQEYSIYDLIIYESYLPKGDAPLMLSGWEDAKPSADYEGFDAMRGHEGKDGVRKSLLSTDITFFERPFSVVCLRGPSRSSKDPNAHWCQFQGALPDGSRVRALFYIANDLPGGWPPLDNAHETWRAPIQELEGAITNIIDQSGLGEQACASTQRR</sequence>
<evidence type="ECO:0000313" key="2">
    <source>
        <dbReference type="Proteomes" id="UP000193409"/>
    </source>
</evidence>
<evidence type="ECO:0000313" key="1">
    <source>
        <dbReference type="EMBL" id="SLN42387.1"/>
    </source>
</evidence>
<proteinExistence type="predicted"/>
<dbReference type="EMBL" id="FWFQ01000013">
    <property type="protein sequence ID" value="SLN42387.1"/>
    <property type="molecule type" value="Genomic_DNA"/>
</dbReference>
<protein>
    <submittedName>
        <fullName evidence="1">Uncharacterized protein</fullName>
    </submittedName>
</protein>
<accession>A0A1Y5SJN2</accession>
<reference evidence="1 2" key="1">
    <citation type="submission" date="2017-03" db="EMBL/GenBank/DDBJ databases">
        <authorList>
            <person name="Afonso C.L."/>
            <person name="Miller P.J."/>
            <person name="Scott M.A."/>
            <person name="Spackman E."/>
            <person name="Goraichik I."/>
            <person name="Dimitrov K.M."/>
            <person name="Suarez D.L."/>
            <person name="Swayne D.E."/>
        </authorList>
    </citation>
    <scope>NUCLEOTIDE SEQUENCE [LARGE SCALE GENOMIC DNA]</scope>
    <source>
        <strain evidence="1 2">CECT 7680</strain>
    </source>
</reference>
<keyword evidence="2" id="KW-1185">Reference proteome</keyword>
<organism evidence="1 2">
    <name type="scientific">Pseudoruegeria aquimaris</name>
    <dbReference type="NCBI Taxonomy" id="393663"/>
    <lineage>
        <taxon>Bacteria</taxon>
        <taxon>Pseudomonadati</taxon>
        <taxon>Pseudomonadota</taxon>
        <taxon>Alphaproteobacteria</taxon>
        <taxon>Rhodobacterales</taxon>
        <taxon>Roseobacteraceae</taxon>
        <taxon>Pseudoruegeria</taxon>
    </lineage>
</organism>
<name>A0A1Y5SJN2_9RHOB</name>
<dbReference type="Proteomes" id="UP000193409">
    <property type="component" value="Unassembled WGS sequence"/>
</dbReference>
<gene>
    <name evidence="1" type="ORF">PSA7680_02118</name>
</gene>